<evidence type="ECO:0000256" key="3">
    <source>
        <dbReference type="SAM" id="SignalP"/>
    </source>
</evidence>
<feature type="compositionally biased region" description="Pro residues" evidence="1">
    <location>
        <begin position="403"/>
        <end position="417"/>
    </location>
</feature>
<feature type="domain" description="Thioester" evidence="4">
    <location>
        <begin position="49"/>
        <end position="159"/>
    </location>
</feature>
<dbReference type="Pfam" id="PF08341">
    <property type="entry name" value="TED"/>
    <property type="match status" value="1"/>
</dbReference>
<dbReference type="OrthoDB" id="2676146at2"/>
<feature type="chain" id="PRO_5038792482" description="TQXA domain-containing protein" evidence="3">
    <location>
        <begin position="22"/>
        <end position="466"/>
    </location>
</feature>
<dbReference type="InterPro" id="IPR013552">
    <property type="entry name" value="Thioester_dom"/>
</dbReference>
<dbReference type="AlphaFoldDB" id="A0A0B2ADN7"/>
<dbReference type="RefSeq" id="WP_039394457.1">
    <property type="nucleotide sequence ID" value="NZ_JTDK01000001.1"/>
</dbReference>
<evidence type="ECO:0000259" key="4">
    <source>
        <dbReference type="Pfam" id="PF08341"/>
    </source>
</evidence>
<dbReference type="EMBL" id="JTDK01000001">
    <property type="protein sequence ID" value="KHK99942.1"/>
    <property type="molecule type" value="Genomic_DNA"/>
</dbReference>
<keyword evidence="3" id="KW-0732">Signal</keyword>
<keyword evidence="2" id="KW-0472">Membrane</keyword>
<dbReference type="InterPro" id="IPR041100">
    <property type="entry name" value="TQ"/>
</dbReference>
<dbReference type="Pfam" id="PF18202">
    <property type="entry name" value="TQ"/>
    <property type="match status" value="1"/>
</dbReference>
<dbReference type="STRING" id="1348253.LK09_01060"/>
<feature type="compositionally biased region" description="Low complexity" evidence="1">
    <location>
        <begin position="418"/>
        <end position="430"/>
    </location>
</feature>
<name>A0A0B2ADN7_9MICO</name>
<keyword evidence="2" id="KW-1133">Transmembrane helix</keyword>
<protein>
    <recommendedName>
        <fullName evidence="8">TQXA domain-containing protein</fullName>
    </recommendedName>
</protein>
<keyword evidence="7" id="KW-1185">Reference proteome</keyword>
<dbReference type="Gene3D" id="2.60.40.3930">
    <property type="match status" value="1"/>
</dbReference>
<dbReference type="NCBIfam" id="TIGR03934">
    <property type="entry name" value="TQXA_dom"/>
    <property type="match status" value="1"/>
</dbReference>
<evidence type="ECO:0000256" key="2">
    <source>
        <dbReference type="SAM" id="Phobius"/>
    </source>
</evidence>
<feature type="region of interest" description="Disordered" evidence="1">
    <location>
        <begin position="395"/>
        <end position="435"/>
    </location>
</feature>
<feature type="signal peptide" evidence="3">
    <location>
        <begin position="1"/>
        <end position="21"/>
    </location>
</feature>
<reference evidence="6 7" key="1">
    <citation type="submission" date="2014-11" db="EMBL/GenBank/DDBJ databases">
        <title>Genome sequence of Microbacterium mangrovi MUSC 115(T).</title>
        <authorList>
            <person name="Lee L.-H."/>
        </authorList>
    </citation>
    <scope>NUCLEOTIDE SEQUENCE [LARGE SCALE GENOMIC DNA]</scope>
    <source>
        <strain evidence="6 7">MUSC 115</strain>
    </source>
</reference>
<sequence>MIAAAATVAAIAGSAFGGAVAASAAVGDTATLIWESPQENFYQLSDGSYAYCLDRWKKGPDVGNTYRETDWNSYTGATTRWNTDPSVRGDVLWILAHSYPSLTPAEVSAETGIPVQPASVLSAGTQHAIWYFTNGIVPEPAELATPTGRLYTWLVDHATPISPNSADGGSISLTKGPGFVSTPGQKAGPFVVTTDQVSVVSLSASAGGTIVDSAGSPLTTVLDGDRFWVTSAEPQNVTVTASGTYVHQDGHIWVDTTEPQDQELSMGAATPVERSATIDVDLAPAPPEISTTATDKADGNHGLPSTGGVVKDVVSYTGLTPGTEYTVTGVLMDKATGKSTGITASKTLTPTTADGSVEVDFTLPEGFAGDDLVVFEKVLDANVVVAAHEDITATSQTVHVDKPTPPAPTPTPTPTPTPSTYGPSVNTGGTVDNGGSTGGWMGGALAAGMIALLGAGGIRIRRKTTS</sequence>
<proteinExistence type="predicted"/>
<evidence type="ECO:0000259" key="5">
    <source>
        <dbReference type="Pfam" id="PF18202"/>
    </source>
</evidence>
<feature type="transmembrane region" description="Helical" evidence="2">
    <location>
        <begin position="440"/>
        <end position="460"/>
    </location>
</feature>
<dbReference type="InterPro" id="IPR023849">
    <property type="entry name" value="TQXA_dom"/>
</dbReference>
<evidence type="ECO:0000313" key="6">
    <source>
        <dbReference type="EMBL" id="KHK99942.1"/>
    </source>
</evidence>
<dbReference type="Proteomes" id="UP000031030">
    <property type="component" value="Unassembled WGS sequence"/>
</dbReference>
<evidence type="ECO:0000256" key="1">
    <source>
        <dbReference type="SAM" id="MobiDB-lite"/>
    </source>
</evidence>
<comment type="caution">
    <text evidence="6">The sequence shown here is derived from an EMBL/GenBank/DDBJ whole genome shotgun (WGS) entry which is preliminary data.</text>
</comment>
<dbReference type="NCBIfam" id="NF033903">
    <property type="entry name" value="VaFE_rpt"/>
    <property type="match status" value="1"/>
</dbReference>
<feature type="domain" description="T-Q ester bond containing" evidence="5">
    <location>
        <begin position="287"/>
        <end position="400"/>
    </location>
</feature>
<evidence type="ECO:0008006" key="8">
    <source>
        <dbReference type="Google" id="ProtNLM"/>
    </source>
</evidence>
<gene>
    <name evidence="6" type="ORF">LK09_01060</name>
</gene>
<organism evidence="6 7">
    <name type="scientific">Microbacterium mangrovi</name>
    <dbReference type="NCBI Taxonomy" id="1348253"/>
    <lineage>
        <taxon>Bacteria</taxon>
        <taxon>Bacillati</taxon>
        <taxon>Actinomycetota</taxon>
        <taxon>Actinomycetes</taxon>
        <taxon>Micrococcales</taxon>
        <taxon>Microbacteriaceae</taxon>
        <taxon>Microbacterium</taxon>
    </lineage>
</organism>
<evidence type="ECO:0000313" key="7">
    <source>
        <dbReference type="Proteomes" id="UP000031030"/>
    </source>
</evidence>
<keyword evidence="2" id="KW-0812">Transmembrane</keyword>
<accession>A0A0B2ADN7</accession>